<evidence type="ECO:0000313" key="2">
    <source>
        <dbReference type="Proteomes" id="UP001419268"/>
    </source>
</evidence>
<dbReference type="PANTHER" id="PTHR47365:SF1">
    <property type="entry name" value="F-BOX_KELCH-REPEAT PROTEIN"/>
    <property type="match status" value="1"/>
</dbReference>
<proteinExistence type="predicted"/>
<protein>
    <submittedName>
        <fullName evidence="1">Uncharacterized protein</fullName>
    </submittedName>
</protein>
<dbReference type="SMART" id="SM00612">
    <property type="entry name" value="Kelch"/>
    <property type="match status" value="2"/>
</dbReference>
<keyword evidence="2" id="KW-1185">Reference proteome</keyword>
<dbReference type="InterPro" id="IPR015915">
    <property type="entry name" value="Kelch-typ_b-propeller"/>
</dbReference>
<evidence type="ECO:0000313" key="1">
    <source>
        <dbReference type="EMBL" id="KAK9131663.1"/>
    </source>
</evidence>
<sequence length="387" mass="43470">MSSQVSPRPRNAAVGAPTYRIIASFRSKLSSIAAAATVSNWVGSFDPKTNKWTRISQIPYLLHNQFLKCFFMASINHYLYIIGGRLCEKQLVAHDVNPEVSEIDIEVLRTVIRLDLRTNTWQTCAPLSTPRFDFACTVSHGKIYVAGGLQSTLAPAIGTSSAEVYNPETDTWTPLPEMHFLRYKCVGLTWRGKVHVVGGFAERSGSDPNPYGGLERSSAEVFDPNTHDSKWDLMVNMWRLDVPPNQIVVVGDRLLSSGDCLNAWKGHVEEYDANMKIWNVIERSSVEGTKGHDGPIMMMMISGKDETSYQRLYMTMAAIGTQLYFLAGYKVNNERRVSVVHVFDTLASDNAWRSYQVSEDQEEEDDEGEEMMSCERELCGHCCVVQL</sequence>
<reference evidence="1 2" key="1">
    <citation type="submission" date="2024-01" db="EMBL/GenBank/DDBJ databases">
        <title>Genome assemblies of Stephania.</title>
        <authorList>
            <person name="Yang L."/>
        </authorList>
    </citation>
    <scope>NUCLEOTIDE SEQUENCE [LARGE SCALE GENOMIC DNA]</scope>
    <source>
        <strain evidence="1">JXDWG</strain>
        <tissue evidence="1">Leaf</tissue>
    </source>
</reference>
<dbReference type="Proteomes" id="UP001419268">
    <property type="component" value="Unassembled WGS sequence"/>
</dbReference>
<dbReference type="InterPro" id="IPR006652">
    <property type="entry name" value="Kelch_1"/>
</dbReference>
<gene>
    <name evidence="1" type="ORF">Scep_011191</name>
</gene>
<dbReference type="PANTHER" id="PTHR47365">
    <property type="entry name" value="PLANT PROTEIN, PUTATIVE-RELATED"/>
    <property type="match status" value="1"/>
</dbReference>
<organism evidence="1 2">
    <name type="scientific">Stephania cephalantha</name>
    <dbReference type="NCBI Taxonomy" id="152367"/>
    <lineage>
        <taxon>Eukaryota</taxon>
        <taxon>Viridiplantae</taxon>
        <taxon>Streptophyta</taxon>
        <taxon>Embryophyta</taxon>
        <taxon>Tracheophyta</taxon>
        <taxon>Spermatophyta</taxon>
        <taxon>Magnoliopsida</taxon>
        <taxon>Ranunculales</taxon>
        <taxon>Menispermaceae</taxon>
        <taxon>Menispermoideae</taxon>
        <taxon>Cissampelideae</taxon>
        <taxon>Stephania</taxon>
    </lineage>
</organism>
<dbReference type="SUPFAM" id="SSF117281">
    <property type="entry name" value="Kelch motif"/>
    <property type="match status" value="1"/>
</dbReference>
<dbReference type="EMBL" id="JBBNAG010000005">
    <property type="protein sequence ID" value="KAK9131663.1"/>
    <property type="molecule type" value="Genomic_DNA"/>
</dbReference>
<name>A0AAP0P5M4_9MAGN</name>
<accession>A0AAP0P5M4</accession>
<dbReference type="Pfam" id="PF01344">
    <property type="entry name" value="Kelch_1"/>
    <property type="match status" value="1"/>
</dbReference>
<comment type="caution">
    <text evidence="1">The sequence shown here is derived from an EMBL/GenBank/DDBJ whole genome shotgun (WGS) entry which is preliminary data.</text>
</comment>
<dbReference type="Gene3D" id="2.120.10.80">
    <property type="entry name" value="Kelch-type beta propeller"/>
    <property type="match status" value="1"/>
</dbReference>
<dbReference type="AlphaFoldDB" id="A0AAP0P5M4"/>